<keyword evidence="3" id="KW-1185">Reference proteome</keyword>
<feature type="region of interest" description="Disordered" evidence="1">
    <location>
        <begin position="39"/>
        <end position="86"/>
    </location>
</feature>
<proteinExistence type="predicted"/>
<dbReference type="AlphaFoldDB" id="A0A8T0VKB2"/>
<dbReference type="EMBL" id="CM029040">
    <property type="protein sequence ID" value="KAG2635095.1"/>
    <property type="molecule type" value="Genomic_DNA"/>
</dbReference>
<evidence type="ECO:0000313" key="3">
    <source>
        <dbReference type="Proteomes" id="UP000823388"/>
    </source>
</evidence>
<evidence type="ECO:0000256" key="1">
    <source>
        <dbReference type="SAM" id="MobiDB-lite"/>
    </source>
</evidence>
<name>A0A8T0VKB2_PANVG</name>
<feature type="compositionally biased region" description="Basic and acidic residues" evidence="1">
    <location>
        <begin position="77"/>
        <end position="86"/>
    </location>
</feature>
<dbReference type="PANTHER" id="PTHR47487">
    <property type="entry name" value="OS06G0651300 PROTEIN-RELATED"/>
    <property type="match status" value="1"/>
</dbReference>
<protein>
    <submittedName>
        <fullName evidence="2">Uncharacterized protein</fullName>
    </submittedName>
</protein>
<dbReference type="Proteomes" id="UP000823388">
    <property type="component" value="Chromosome 2N"/>
</dbReference>
<accession>A0A8T0VKB2</accession>
<dbReference type="PANTHER" id="PTHR47487:SF9">
    <property type="entry name" value="OS09G0421700 PROTEIN"/>
    <property type="match status" value="1"/>
</dbReference>
<organism evidence="2 3">
    <name type="scientific">Panicum virgatum</name>
    <name type="common">Blackwell switchgrass</name>
    <dbReference type="NCBI Taxonomy" id="38727"/>
    <lineage>
        <taxon>Eukaryota</taxon>
        <taxon>Viridiplantae</taxon>
        <taxon>Streptophyta</taxon>
        <taxon>Embryophyta</taxon>
        <taxon>Tracheophyta</taxon>
        <taxon>Spermatophyta</taxon>
        <taxon>Magnoliopsida</taxon>
        <taxon>Liliopsida</taxon>
        <taxon>Poales</taxon>
        <taxon>Poaceae</taxon>
        <taxon>PACMAD clade</taxon>
        <taxon>Panicoideae</taxon>
        <taxon>Panicodae</taxon>
        <taxon>Paniceae</taxon>
        <taxon>Panicinae</taxon>
        <taxon>Panicum</taxon>
        <taxon>Panicum sect. Hiantes</taxon>
    </lineage>
</organism>
<gene>
    <name evidence="2" type="ORF">PVAP13_2NG336021</name>
</gene>
<reference evidence="2" key="1">
    <citation type="submission" date="2020-05" db="EMBL/GenBank/DDBJ databases">
        <title>WGS assembly of Panicum virgatum.</title>
        <authorList>
            <person name="Lovell J.T."/>
            <person name="Jenkins J."/>
            <person name="Shu S."/>
            <person name="Juenger T.E."/>
            <person name="Schmutz J."/>
        </authorList>
    </citation>
    <scope>NUCLEOTIDE SEQUENCE</scope>
    <source>
        <strain evidence="2">AP13</strain>
    </source>
</reference>
<evidence type="ECO:0000313" key="2">
    <source>
        <dbReference type="EMBL" id="KAG2635095.1"/>
    </source>
</evidence>
<comment type="caution">
    <text evidence="2">The sequence shown here is derived from an EMBL/GenBank/DDBJ whole genome shotgun (WGS) entry which is preliminary data.</text>
</comment>
<feature type="compositionally biased region" description="Basic and acidic residues" evidence="1">
    <location>
        <begin position="56"/>
        <end position="68"/>
    </location>
</feature>
<sequence>MLVIRDALLSQLQKDRLRQEIIMAELARIERAMALRSAGGERADPVRLPSNGHGVGADEVHDLKKNDGVAHGGVGLEPEKPAMEDHPGECFKTCCGTSKAADQENAALDECKMQ</sequence>